<feature type="compositionally biased region" description="Polar residues" evidence="1">
    <location>
        <begin position="46"/>
        <end position="63"/>
    </location>
</feature>
<dbReference type="Proteomes" id="UP000594262">
    <property type="component" value="Unplaced"/>
</dbReference>
<protein>
    <submittedName>
        <fullName evidence="2">Uncharacterized protein</fullName>
    </submittedName>
</protein>
<name>A0A7M6DRD5_9CNID</name>
<reference evidence="2" key="1">
    <citation type="submission" date="2021-01" db="UniProtKB">
        <authorList>
            <consortium name="EnsemblMetazoa"/>
        </authorList>
    </citation>
    <scope>IDENTIFICATION</scope>
</reference>
<evidence type="ECO:0000256" key="1">
    <source>
        <dbReference type="SAM" id="MobiDB-lite"/>
    </source>
</evidence>
<feature type="region of interest" description="Disordered" evidence="1">
    <location>
        <begin position="1"/>
        <end position="128"/>
    </location>
</feature>
<proteinExistence type="predicted"/>
<keyword evidence="3" id="KW-1185">Reference proteome</keyword>
<evidence type="ECO:0000313" key="2">
    <source>
        <dbReference type="EnsemblMetazoa" id="CLYHEMP024102.1"/>
    </source>
</evidence>
<organism evidence="2 3">
    <name type="scientific">Clytia hemisphaerica</name>
    <dbReference type="NCBI Taxonomy" id="252671"/>
    <lineage>
        <taxon>Eukaryota</taxon>
        <taxon>Metazoa</taxon>
        <taxon>Cnidaria</taxon>
        <taxon>Hydrozoa</taxon>
        <taxon>Hydroidolina</taxon>
        <taxon>Leptothecata</taxon>
        <taxon>Obeliida</taxon>
        <taxon>Clytiidae</taxon>
        <taxon>Clytia</taxon>
    </lineage>
</organism>
<sequence>QPQSATTSQKKVQPPRKRYNQPGKKVQPATTTQKKGTIGHNHPEKGTTTQEKGYNQPGKGTTSPEKRYNQPQPPTTTQKKVQPPPPRKKLQPATITQKKVQPPRKRYYHPGKSTTSQEKRYNQPQPPR</sequence>
<feature type="compositionally biased region" description="Polar residues" evidence="1">
    <location>
        <begin position="1"/>
        <end position="11"/>
    </location>
</feature>
<accession>A0A7M6DRD5</accession>
<evidence type="ECO:0000313" key="3">
    <source>
        <dbReference type="Proteomes" id="UP000594262"/>
    </source>
</evidence>
<dbReference type="AlphaFoldDB" id="A0A7M6DRD5"/>
<dbReference type="EnsemblMetazoa" id="CLYHEMT024102.1">
    <property type="protein sequence ID" value="CLYHEMP024102.1"/>
    <property type="gene ID" value="CLYHEMG024102"/>
</dbReference>